<dbReference type="Pfam" id="PF03067">
    <property type="entry name" value="LPMO_10"/>
    <property type="match status" value="1"/>
</dbReference>
<dbReference type="Proteomes" id="UP000652567">
    <property type="component" value="Unassembled WGS sequence"/>
</dbReference>
<protein>
    <submittedName>
        <fullName evidence="4">Carbohydrate-binding protein</fullName>
    </submittedName>
</protein>
<dbReference type="SUPFAM" id="SSF51055">
    <property type="entry name" value="Carbohydrate binding domain"/>
    <property type="match status" value="1"/>
</dbReference>
<dbReference type="InterPro" id="IPR003610">
    <property type="entry name" value="CBM5/12"/>
</dbReference>
<dbReference type="SMART" id="SM00495">
    <property type="entry name" value="ChtBD3"/>
    <property type="match status" value="2"/>
</dbReference>
<dbReference type="GO" id="GO:0005576">
    <property type="term" value="C:extracellular region"/>
    <property type="evidence" value="ECO:0007669"/>
    <property type="project" value="InterPro"/>
</dbReference>
<dbReference type="InterPro" id="IPR014756">
    <property type="entry name" value="Ig_E-set"/>
</dbReference>
<evidence type="ECO:0000259" key="3">
    <source>
        <dbReference type="SMART" id="SM00495"/>
    </source>
</evidence>
<reference evidence="4" key="1">
    <citation type="submission" date="2018-07" db="EMBL/GenBank/DDBJ databases">
        <title>Genome assembly of strain Ka43.</title>
        <authorList>
            <person name="Kukolya J."/>
            <person name="Nagy I."/>
            <person name="Horvath B."/>
            <person name="Toth A."/>
        </authorList>
    </citation>
    <scope>NUCLEOTIDE SEQUENCE</scope>
    <source>
        <strain evidence="4">KB43</strain>
    </source>
</reference>
<evidence type="ECO:0000256" key="2">
    <source>
        <dbReference type="ARBA" id="ARBA00022801"/>
    </source>
</evidence>
<keyword evidence="5" id="KW-1185">Reference proteome</keyword>
<dbReference type="CDD" id="cd21177">
    <property type="entry name" value="LPMO_AA10"/>
    <property type="match status" value="1"/>
</dbReference>
<dbReference type="GO" id="GO:0005975">
    <property type="term" value="P:carbohydrate metabolic process"/>
    <property type="evidence" value="ECO:0007669"/>
    <property type="project" value="InterPro"/>
</dbReference>
<organism evidence="4 5">
    <name type="scientific">Cellvibrio polysaccharolyticus</name>
    <dbReference type="NCBI Taxonomy" id="2082724"/>
    <lineage>
        <taxon>Bacteria</taxon>
        <taxon>Pseudomonadati</taxon>
        <taxon>Pseudomonadota</taxon>
        <taxon>Gammaproteobacteria</taxon>
        <taxon>Cellvibrionales</taxon>
        <taxon>Cellvibrionaceae</taxon>
        <taxon>Cellvibrio</taxon>
    </lineage>
</organism>
<feature type="domain" description="Chitin-binding type-3" evidence="3">
    <location>
        <begin position="316"/>
        <end position="363"/>
    </location>
</feature>
<dbReference type="PANTHER" id="PTHR34823:SF1">
    <property type="entry name" value="CHITIN-BINDING TYPE-4 DOMAIN-CONTAINING PROTEIN"/>
    <property type="match status" value="1"/>
</dbReference>
<dbReference type="PANTHER" id="PTHR34823">
    <property type="entry name" value="GLCNAC-BINDING PROTEIN A"/>
    <property type="match status" value="1"/>
</dbReference>
<dbReference type="Pfam" id="PF02839">
    <property type="entry name" value="CBM_5_12"/>
    <property type="match status" value="1"/>
</dbReference>
<dbReference type="GO" id="GO:0030246">
    <property type="term" value="F:carbohydrate binding"/>
    <property type="evidence" value="ECO:0007669"/>
    <property type="project" value="InterPro"/>
</dbReference>
<dbReference type="InterPro" id="IPR036573">
    <property type="entry name" value="CBM_sf_5/12"/>
</dbReference>
<dbReference type="AlphaFoldDB" id="A0A928V5V5"/>
<evidence type="ECO:0000313" key="4">
    <source>
        <dbReference type="EMBL" id="MBE8717755.1"/>
    </source>
</evidence>
<keyword evidence="2" id="KW-0378">Hydrolase</keyword>
<dbReference type="InterPro" id="IPR004302">
    <property type="entry name" value="Cellulose/chitin-bd_N"/>
</dbReference>
<evidence type="ECO:0000256" key="1">
    <source>
        <dbReference type="ARBA" id="ARBA00022729"/>
    </source>
</evidence>
<dbReference type="Gene3D" id="2.70.50.50">
    <property type="entry name" value="chitin-binding protein cbp21"/>
    <property type="match status" value="1"/>
</dbReference>
<dbReference type="Gene3D" id="2.10.10.20">
    <property type="entry name" value="Carbohydrate-binding module superfamily 5/12"/>
    <property type="match status" value="1"/>
</dbReference>
<gene>
    <name evidence="4" type="ORF">C4F51_11230</name>
</gene>
<feature type="domain" description="Chitin-binding type-3" evidence="3">
    <location>
        <begin position="233"/>
        <end position="279"/>
    </location>
</feature>
<keyword evidence="1" id="KW-0732">Signal</keyword>
<accession>A0A928V5V5</accession>
<proteinExistence type="predicted"/>
<sequence length="371" mass="39154">MAALTLLAGIATMMPVAETQAHGYVSSPKSRVIMCKENGIENPTHPACIAAKAAGNGGLYTPQEVAVGGVRDDHRDFIPDGQLCSVGRSNLAGMDLNRTDWPATSVTPGVRQFVWTNTAAHKTTYFRYYITREGHNLTQPLKWDDLELIHDSGPADQELFSYHNVALPYRTGKHIVYSIWQRDWVRDAAEGFYQCIDVDFGDGTGGPGSSSSSSSTAVSSSSSSISNDTCAALTDWNASAVYNGNQQVRHNGKRYQAKWWTQGQNPATNSDASGVWLDLGACGGSPVSSSSSSSSAAAVSSQSSAASSVAGGVCSSPTYSDGASYANGALVQNGGSEYRCLVAGWCTVGGPYAPGSGWAWANAWSLERSCQ</sequence>
<dbReference type="SUPFAM" id="SSF81296">
    <property type="entry name" value="E set domains"/>
    <property type="match status" value="1"/>
</dbReference>
<comment type="caution">
    <text evidence="4">The sequence shown here is derived from an EMBL/GenBank/DDBJ whole genome shotgun (WGS) entry which is preliminary data.</text>
</comment>
<dbReference type="CDD" id="cd12215">
    <property type="entry name" value="ChiC_BD"/>
    <property type="match status" value="1"/>
</dbReference>
<name>A0A928V5V5_9GAMM</name>
<dbReference type="GO" id="GO:0004553">
    <property type="term" value="F:hydrolase activity, hydrolyzing O-glycosyl compounds"/>
    <property type="evidence" value="ECO:0007669"/>
    <property type="project" value="InterPro"/>
</dbReference>
<evidence type="ECO:0000313" key="5">
    <source>
        <dbReference type="Proteomes" id="UP000652567"/>
    </source>
</evidence>
<dbReference type="EMBL" id="PRDL01000001">
    <property type="protein sequence ID" value="MBE8717755.1"/>
    <property type="molecule type" value="Genomic_DNA"/>
</dbReference>
<dbReference type="InterPro" id="IPR051024">
    <property type="entry name" value="GlcNAc_Chitin_IntDeg"/>
</dbReference>